<dbReference type="EMBL" id="MKGR01000004">
    <property type="protein sequence ID" value="OKP08111.1"/>
    <property type="molecule type" value="Genomic_DNA"/>
</dbReference>
<organism evidence="3 4">
    <name type="scientific">Xenorhabdus thuongxuanensis</name>
    <dbReference type="NCBI Taxonomy" id="1873484"/>
    <lineage>
        <taxon>Bacteria</taxon>
        <taxon>Pseudomonadati</taxon>
        <taxon>Pseudomonadota</taxon>
        <taxon>Gammaproteobacteria</taxon>
        <taxon>Enterobacterales</taxon>
        <taxon>Morganellaceae</taxon>
        <taxon>Xenorhabdus</taxon>
    </lineage>
</organism>
<feature type="domain" description="HphA C-terminal" evidence="2">
    <location>
        <begin position="74"/>
        <end position="142"/>
    </location>
</feature>
<dbReference type="Proteomes" id="UP000186277">
    <property type="component" value="Unassembled WGS sequence"/>
</dbReference>
<protein>
    <recommendedName>
        <fullName evidence="2">HphA C-terminal domain-containing protein</fullName>
    </recommendedName>
</protein>
<dbReference type="Gene3D" id="2.40.160.90">
    <property type="match status" value="1"/>
</dbReference>
<dbReference type="AlphaFoldDB" id="A0A1Q5U6K0"/>
<proteinExistence type="predicted"/>
<evidence type="ECO:0000256" key="1">
    <source>
        <dbReference type="SAM" id="SignalP"/>
    </source>
</evidence>
<dbReference type="InterPro" id="IPR054536">
    <property type="entry name" value="HphA_C"/>
</dbReference>
<comment type="caution">
    <text evidence="3">The sequence shown here is derived from an EMBL/GenBank/DDBJ whole genome shotgun (WGS) entry which is preliminary data.</text>
</comment>
<feature type="chain" id="PRO_5010232248" description="HphA C-terminal domain-containing protein" evidence="1">
    <location>
        <begin position="23"/>
        <end position="190"/>
    </location>
</feature>
<evidence type="ECO:0000313" key="3">
    <source>
        <dbReference type="EMBL" id="OKP08111.1"/>
    </source>
</evidence>
<evidence type="ECO:0000313" key="4">
    <source>
        <dbReference type="Proteomes" id="UP000186277"/>
    </source>
</evidence>
<gene>
    <name evidence="3" type="ORF">Xentx_00809</name>
</gene>
<dbReference type="SUPFAM" id="SSF56925">
    <property type="entry name" value="OMPA-like"/>
    <property type="match status" value="1"/>
</dbReference>
<evidence type="ECO:0000259" key="2">
    <source>
        <dbReference type="Pfam" id="PF22829"/>
    </source>
</evidence>
<keyword evidence="1" id="KW-0732">Signal</keyword>
<dbReference type="InterPro" id="IPR011250">
    <property type="entry name" value="OMP/PagP_B-barrel"/>
</dbReference>
<sequence>MKKLNILIAMLGVVGFITQAQAKISDSISQQETNPHFLFEKEKGEIYFGEWAQKTPDTSEITHTVFNAGTEVTTKLPDSGIAIYTVKGTIDAHSRNFLSGKLTANFDSKKLIGSMNNSSLTIGIDANIKDNGEFSGKATANGIIDREYYEKINGVSNGNFIELPHISPSLSGRATFDKEGKIAIFSGTKQ</sequence>
<feature type="signal peptide" evidence="1">
    <location>
        <begin position="1"/>
        <end position="22"/>
    </location>
</feature>
<accession>A0A1Q5U6K0</accession>
<dbReference type="RefSeq" id="WP_074018994.1">
    <property type="nucleotide sequence ID" value="NZ_CAWMWP010000065.1"/>
</dbReference>
<name>A0A1Q5U6K0_9GAMM</name>
<keyword evidence="4" id="KW-1185">Reference proteome</keyword>
<dbReference type="Pfam" id="PF22829">
    <property type="entry name" value="HphA_C"/>
    <property type="match status" value="1"/>
</dbReference>
<dbReference type="OrthoDB" id="8607327at2"/>
<reference evidence="3 4" key="1">
    <citation type="submission" date="2016-09" db="EMBL/GenBank/DDBJ databases">
        <title>Xenorhabdus thuongxuanensis sp. nov. and Xenorhabdus eapokensis sp. nov., isolated from Steinernema species.</title>
        <authorList>
            <person name="Kaempfer P."/>
            <person name="Tobias N.J."/>
            <person name="Phan Ke L."/>
            <person name="Bode H.B."/>
            <person name="Glaeser S.P."/>
        </authorList>
    </citation>
    <scope>NUCLEOTIDE SEQUENCE [LARGE SCALE GENOMIC DNA]</scope>
    <source>
        <strain evidence="3 4">30TX1</strain>
    </source>
</reference>